<sequence length="30" mass="3515">MIRSRITRDVSREGRGTDRRAAAPEKEEDR</sequence>
<gene>
    <name evidence="2" type="ORF">SAMN06297382_0735</name>
</gene>
<evidence type="ECO:0000313" key="3">
    <source>
        <dbReference type="Proteomes" id="UP000198346"/>
    </source>
</evidence>
<accession>A0A239PMA2</accession>
<evidence type="ECO:0000313" key="2">
    <source>
        <dbReference type="EMBL" id="SNT68234.1"/>
    </source>
</evidence>
<organism evidence="2 3">
    <name type="scientific">Amphiplicatus metriothermophilus</name>
    <dbReference type="NCBI Taxonomy" id="1519374"/>
    <lineage>
        <taxon>Bacteria</taxon>
        <taxon>Pseudomonadati</taxon>
        <taxon>Pseudomonadota</taxon>
        <taxon>Alphaproteobacteria</taxon>
        <taxon>Parvularculales</taxon>
        <taxon>Parvularculaceae</taxon>
        <taxon>Amphiplicatus</taxon>
    </lineage>
</organism>
<feature type="region of interest" description="Disordered" evidence="1">
    <location>
        <begin position="1"/>
        <end position="30"/>
    </location>
</feature>
<name>A0A239PMA2_9PROT</name>
<keyword evidence="3" id="KW-1185">Reference proteome</keyword>
<evidence type="ECO:0000256" key="1">
    <source>
        <dbReference type="SAM" id="MobiDB-lite"/>
    </source>
</evidence>
<dbReference type="Proteomes" id="UP000198346">
    <property type="component" value="Unassembled WGS sequence"/>
</dbReference>
<reference evidence="2 3" key="1">
    <citation type="submission" date="2017-07" db="EMBL/GenBank/DDBJ databases">
        <authorList>
            <person name="Sun Z.S."/>
            <person name="Albrecht U."/>
            <person name="Echele G."/>
            <person name="Lee C.C."/>
        </authorList>
    </citation>
    <scope>NUCLEOTIDE SEQUENCE [LARGE SCALE GENOMIC DNA]</scope>
    <source>
        <strain evidence="2 3">CGMCC 1.12710</strain>
    </source>
</reference>
<dbReference type="EMBL" id="FZQA01000001">
    <property type="protein sequence ID" value="SNT68234.1"/>
    <property type="molecule type" value="Genomic_DNA"/>
</dbReference>
<protein>
    <submittedName>
        <fullName evidence="2">Uncharacterized protein</fullName>
    </submittedName>
</protein>
<dbReference type="AlphaFoldDB" id="A0A239PMA2"/>
<proteinExistence type="predicted"/>